<reference evidence="8" key="1">
    <citation type="submission" date="2022-04" db="EMBL/GenBank/DDBJ databases">
        <title>Carnegiea gigantea Genome sequencing and assembly v2.</title>
        <authorList>
            <person name="Copetti D."/>
            <person name="Sanderson M.J."/>
            <person name="Burquez A."/>
            <person name="Wojciechowski M.F."/>
        </authorList>
    </citation>
    <scope>NUCLEOTIDE SEQUENCE</scope>
    <source>
        <strain evidence="8">SGP5-SGP5p</strain>
        <tissue evidence="8">Aerial part</tissue>
    </source>
</reference>
<comment type="catalytic activity">
    <reaction evidence="1 5">
        <text>[protein]-peptidylproline (omega=180) = [protein]-peptidylproline (omega=0)</text>
        <dbReference type="Rhea" id="RHEA:16237"/>
        <dbReference type="Rhea" id="RHEA-COMP:10747"/>
        <dbReference type="Rhea" id="RHEA-COMP:10748"/>
        <dbReference type="ChEBI" id="CHEBI:83833"/>
        <dbReference type="ChEBI" id="CHEBI:83834"/>
        <dbReference type="EC" id="5.2.1.8"/>
    </reaction>
</comment>
<dbReference type="Pfam" id="PF00254">
    <property type="entry name" value="FKBP_C"/>
    <property type="match status" value="1"/>
</dbReference>
<sequence length="449" mass="49251">MAFWGVEVKPGKPFAHLPDQAGGRLRISQATLGIGASNNKSLVQCNVGKKSPVLLCSLLPGVLESCHLELEFDEAEEVIFSVIGARSVHLSGYYLSNVRQLSGIDESESYGEDIGDTDTERSGDRNVEDEYEDSFIDDGDPEVAPPLPSSDEVASKKKTKKKNADSPRRSRRRLKKKYELSESEDDYVPSEHDAASDQIRGQIVQSDDGDQLPVASILGNATVAEDSNRQVCTSNENQFEERKGKGKKRKINKENEAQAANNPDEYQSEEKTSKKKRRKSSKENETASVSTADENRSEEKKAKKKRKSGKGNEAPTDTESPRDLGDGGTDLLMKPRETKTYHVTQTLSGGLVVEELDIGNPDGKVTIHYTGKLKEGGQVFDSTVGKDPLKFRLGKGHALDGLDIGIEGMRVGGKRRLVIPPPLGFGNEGSKKVPPKSWLIMDVELLKVR</sequence>
<feature type="compositionally biased region" description="Acidic residues" evidence="6">
    <location>
        <begin position="107"/>
        <end position="117"/>
    </location>
</feature>
<keyword evidence="9" id="KW-1185">Reference proteome</keyword>
<accession>A0A9Q1JQM5</accession>
<evidence type="ECO:0000259" key="7">
    <source>
        <dbReference type="PROSITE" id="PS50059"/>
    </source>
</evidence>
<dbReference type="Gene3D" id="2.60.120.340">
    <property type="entry name" value="Nucleoplasmin core domain"/>
    <property type="match status" value="1"/>
</dbReference>
<evidence type="ECO:0000256" key="4">
    <source>
        <dbReference type="ARBA" id="ARBA00023235"/>
    </source>
</evidence>
<dbReference type="Proteomes" id="UP001153076">
    <property type="component" value="Unassembled WGS sequence"/>
</dbReference>
<name>A0A9Q1JQM5_9CARY</name>
<evidence type="ECO:0000313" key="8">
    <source>
        <dbReference type="EMBL" id="KAJ8429281.1"/>
    </source>
</evidence>
<feature type="region of interest" description="Disordered" evidence="6">
    <location>
        <begin position="107"/>
        <end position="334"/>
    </location>
</feature>
<dbReference type="GO" id="GO:0003755">
    <property type="term" value="F:peptidyl-prolyl cis-trans isomerase activity"/>
    <property type="evidence" value="ECO:0007669"/>
    <property type="project" value="UniProtKB-KW"/>
</dbReference>
<feature type="compositionally biased region" description="Basic and acidic residues" evidence="6">
    <location>
        <begin position="118"/>
        <end position="128"/>
    </location>
</feature>
<evidence type="ECO:0000313" key="9">
    <source>
        <dbReference type="Proteomes" id="UP001153076"/>
    </source>
</evidence>
<evidence type="ECO:0000256" key="6">
    <source>
        <dbReference type="SAM" id="MobiDB-lite"/>
    </source>
</evidence>
<dbReference type="EMBL" id="JAKOGI010000913">
    <property type="protein sequence ID" value="KAJ8429281.1"/>
    <property type="molecule type" value="Genomic_DNA"/>
</dbReference>
<proteinExistence type="predicted"/>
<dbReference type="SUPFAM" id="SSF54534">
    <property type="entry name" value="FKBP-like"/>
    <property type="match status" value="1"/>
</dbReference>
<dbReference type="SUPFAM" id="SSF69203">
    <property type="entry name" value="Nucleoplasmin-like core domain"/>
    <property type="match status" value="1"/>
</dbReference>
<dbReference type="PANTHER" id="PTHR43811:SF48">
    <property type="entry name" value="PEPTIDYL-PROLYL CIS-TRANS ISOMERASE FKBP43"/>
    <property type="match status" value="1"/>
</dbReference>
<keyword evidence="3 5" id="KW-0697">Rotamase</keyword>
<dbReference type="Gene3D" id="3.10.50.40">
    <property type="match status" value="1"/>
</dbReference>
<dbReference type="EC" id="5.2.1.8" evidence="2 5"/>
<feature type="compositionally biased region" description="Acidic residues" evidence="6">
    <location>
        <begin position="129"/>
        <end position="141"/>
    </location>
</feature>
<evidence type="ECO:0000256" key="5">
    <source>
        <dbReference type="PROSITE-ProRule" id="PRU00277"/>
    </source>
</evidence>
<comment type="caution">
    <text evidence="8">The sequence shown here is derived from an EMBL/GenBank/DDBJ whole genome shotgun (WGS) entry which is preliminary data.</text>
</comment>
<dbReference type="InterPro" id="IPR001179">
    <property type="entry name" value="PPIase_FKBP_dom"/>
</dbReference>
<dbReference type="Pfam" id="PF17800">
    <property type="entry name" value="NPL"/>
    <property type="match status" value="1"/>
</dbReference>
<feature type="domain" description="PPIase FKBP-type" evidence="7">
    <location>
        <begin position="362"/>
        <end position="449"/>
    </location>
</feature>
<dbReference type="OrthoDB" id="1902587at2759"/>
<evidence type="ECO:0000256" key="3">
    <source>
        <dbReference type="ARBA" id="ARBA00023110"/>
    </source>
</evidence>
<gene>
    <name evidence="8" type="ORF">Cgig2_023584</name>
</gene>
<dbReference type="PANTHER" id="PTHR43811">
    <property type="entry name" value="FKBP-TYPE PEPTIDYL-PROLYL CIS-TRANS ISOMERASE FKPA"/>
    <property type="match status" value="1"/>
</dbReference>
<protein>
    <recommendedName>
        <fullName evidence="2 5">peptidylprolyl isomerase</fullName>
        <ecNumber evidence="2 5">5.2.1.8</ecNumber>
    </recommendedName>
</protein>
<organism evidence="8 9">
    <name type="scientific">Carnegiea gigantea</name>
    <dbReference type="NCBI Taxonomy" id="171969"/>
    <lineage>
        <taxon>Eukaryota</taxon>
        <taxon>Viridiplantae</taxon>
        <taxon>Streptophyta</taxon>
        <taxon>Embryophyta</taxon>
        <taxon>Tracheophyta</taxon>
        <taxon>Spermatophyta</taxon>
        <taxon>Magnoliopsida</taxon>
        <taxon>eudicotyledons</taxon>
        <taxon>Gunneridae</taxon>
        <taxon>Pentapetalae</taxon>
        <taxon>Caryophyllales</taxon>
        <taxon>Cactineae</taxon>
        <taxon>Cactaceae</taxon>
        <taxon>Cactoideae</taxon>
        <taxon>Echinocereeae</taxon>
        <taxon>Carnegiea</taxon>
    </lineage>
</organism>
<keyword evidence="4 5" id="KW-0413">Isomerase</keyword>
<evidence type="ECO:0000256" key="2">
    <source>
        <dbReference type="ARBA" id="ARBA00013194"/>
    </source>
</evidence>
<dbReference type="InterPro" id="IPR041232">
    <property type="entry name" value="NPL"/>
</dbReference>
<dbReference type="PROSITE" id="PS50059">
    <property type="entry name" value="FKBP_PPIASE"/>
    <property type="match status" value="1"/>
</dbReference>
<dbReference type="AlphaFoldDB" id="A0A9Q1JQM5"/>
<dbReference type="InterPro" id="IPR046357">
    <property type="entry name" value="PPIase_dom_sf"/>
</dbReference>
<evidence type="ECO:0000256" key="1">
    <source>
        <dbReference type="ARBA" id="ARBA00000971"/>
    </source>
</evidence>
<dbReference type="InterPro" id="IPR036824">
    <property type="entry name" value="Nucleoplasmin_core_dom_sf"/>
</dbReference>